<evidence type="ECO:0000313" key="2">
    <source>
        <dbReference type="Proteomes" id="UP000058857"/>
    </source>
</evidence>
<dbReference type="EMBL" id="CP012029">
    <property type="protein sequence ID" value="ALO25658.1"/>
    <property type="molecule type" value="Genomic_DNA"/>
</dbReference>
<sequence length="56" mass="6311">MNVTGNGITPIVSVKPKETKSLEPVTSARIKNVKKKAFRMMNNFWDLERGISGFFP</sequence>
<evidence type="ECO:0000313" key="1">
    <source>
        <dbReference type="EMBL" id="ALO25658.1"/>
    </source>
</evidence>
<protein>
    <submittedName>
        <fullName evidence="1">Uncharacterized protein</fullName>
    </submittedName>
</protein>
<gene>
    <name evidence="1" type="ORF">LBBP_01367</name>
</gene>
<organism evidence="1">
    <name type="scientific">Leptospira borgpetersenii serovar Ballum</name>
    <dbReference type="NCBI Taxonomy" id="280505"/>
    <lineage>
        <taxon>Bacteria</taxon>
        <taxon>Pseudomonadati</taxon>
        <taxon>Spirochaetota</taxon>
        <taxon>Spirochaetia</taxon>
        <taxon>Leptospirales</taxon>
        <taxon>Leptospiraceae</taxon>
        <taxon>Leptospira</taxon>
    </lineage>
</organism>
<name>A0A0S2IPS9_LEPBO</name>
<dbReference type="Proteomes" id="UP000058857">
    <property type="component" value="Chromosome 1"/>
</dbReference>
<reference evidence="1 2" key="1">
    <citation type="journal article" date="2015" name="PLoS Negl. Trop. Dis.">
        <title>Distribution of Plasmids in Distinct Leptospira Pathogenic Species.</title>
        <authorList>
            <person name="Wang Y."/>
            <person name="Zhuang X."/>
            <person name="Zhong Y."/>
            <person name="Zhang C."/>
            <person name="Zhang Y."/>
            <person name="Zeng L."/>
            <person name="Zhu Y."/>
            <person name="He P."/>
            <person name="Dong K."/>
            <person name="Pal U."/>
            <person name="Guo X."/>
            <person name="Qin J."/>
        </authorList>
    </citation>
    <scope>NUCLEOTIDE SEQUENCE [LARGE SCALE GENOMIC DNA]</scope>
    <source>
        <strain evidence="1 2">56604</strain>
    </source>
</reference>
<accession>A0A0S2IPS9</accession>
<dbReference type="AlphaFoldDB" id="A0A0S2IPS9"/>
<proteinExistence type="predicted"/>